<keyword evidence="10" id="KW-1185">Reference proteome</keyword>
<dbReference type="FunFam" id="2.30.42.10:FF:000063">
    <property type="entry name" value="Peptidase, S41 family"/>
    <property type="match status" value="1"/>
</dbReference>
<dbReference type="InterPro" id="IPR055210">
    <property type="entry name" value="CtpA/B_N"/>
</dbReference>
<dbReference type="SMART" id="SM00245">
    <property type="entry name" value="TSPc"/>
    <property type="match status" value="1"/>
</dbReference>
<evidence type="ECO:0000256" key="3">
    <source>
        <dbReference type="ARBA" id="ARBA00022801"/>
    </source>
</evidence>
<keyword evidence="4 5" id="KW-0720">Serine protease</keyword>
<dbReference type="InterPro" id="IPR036366">
    <property type="entry name" value="PGBDSf"/>
</dbReference>
<dbReference type="GO" id="GO:0004175">
    <property type="term" value="F:endopeptidase activity"/>
    <property type="evidence" value="ECO:0007669"/>
    <property type="project" value="TreeGrafter"/>
</dbReference>
<dbReference type="NCBIfam" id="TIGR00225">
    <property type="entry name" value="prc"/>
    <property type="match status" value="1"/>
</dbReference>
<evidence type="ECO:0000256" key="7">
    <source>
        <dbReference type="SAM" id="Phobius"/>
    </source>
</evidence>
<dbReference type="PROSITE" id="PS50106">
    <property type="entry name" value="PDZ"/>
    <property type="match status" value="1"/>
</dbReference>
<dbReference type="CDD" id="cd07560">
    <property type="entry name" value="Peptidase_S41_CPP"/>
    <property type="match status" value="1"/>
</dbReference>
<dbReference type="InterPro" id="IPR029045">
    <property type="entry name" value="ClpP/crotonase-like_dom_sf"/>
</dbReference>
<sequence>MDESNKSEQVEENKPSSHIRLRKFTLVMLIFFTVFATAGVTTFALAFGNEKAVEVGAPDRREFEKLYQAYDQLTNSYYKELDQQQLIDGAINGMLDSMKDPYSDYMTQDEAKEFRSTLSSSFEGIGAEIQERDGSILVVSPIKGAPAEKAGLLPNDEILEVNGESVQGLTVNEAVMKIRGEKGTEVSLSIRRAGSPKPITIDIIRDEIPIDTVYLEMKNENVAHIQITNFSENTYEEFVDKLNEARSKGMKSLVLDMRQNPGGLLDQAIYIASLFIEEGKGVVSVDYRAGEDEEINARGGEKVDVPTTVLINEGSASASEIVAAALQESAGIKVIGTKSFGKGTVQSPLDFNDGSNMKITTAKWLTPKGNWINEKGIKPDITVELPEYASLPFLNQEEELKLNVISEQVEVAEKMLTALGYSIETVDRTFTEETEEAVKKFQLDNELEQSGVLTGDTTFTLLNKLREDLQKNDPQLKAALKELGVEEVTPSEEQATETETE</sequence>
<dbReference type="InterPro" id="IPR004447">
    <property type="entry name" value="Peptidase_S41A"/>
</dbReference>
<dbReference type="InterPro" id="IPR036365">
    <property type="entry name" value="PGBD-like_sf"/>
</dbReference>
<dbReference type="InterPro" id="IPR041489">
    <property type="entry name" value="PDZ_6"/>
</dbReference>
<dbReference type="PANTHER" id="PTHR32060:SF30">
    <property type="entry name" value="CARBOXY-TERMINAL PROCESSING PROTEASE CTPA"/>
    <property type="match status" value="1"/>
</dbReference>
<feature type="region of interest" description="Disordered" evidence="6">
    <location>
        <begin position="482"/>
        <end position="501"/>
    </location>
</feature>
<dbReference type="Pfam" id="PF03572">
    <property type="entry name" value="Peptidase_S41"/>
    <property type="match status" value="1"/>
</dbReference>
<dbReference type="Gene3D" id="1.10.101.10">
    <property type="entry name" value="PGBD-like superfamily/PGBD"/>
    <property type="match status" value="1"/>
</dbReference>
<dbReference type="AlphaFoldDB" id="A0A7S8CEA2"/>
<dbReference type="InterPro" id="IPR005151">
    <property type="entry name" value="Tail-specific_protease"/>
</dbReference>
<keyword evidence="2 5" id="KW-0645">Protease</keyword>
<dbReference type="Pfam" id="PF22694">
    <property type="entry name" value="CtpB_N-like"/>
    <property type="match status" value="1"/>
</dbReference>
<gene>
    <name evidence="9" type="ORF">G8O30_06325</name>
</gene>
<name>A0A7S8CEA2_9BACI</name>
<dbReference type="SUPFAM" id="SSF47090">
    <property type="entry name" value="PGBD-like"/>
    <property type="match status" value="1"/>
</dbReference>
<dbReference type="PANTHER" id="PTHR32060">
    <property type="entry name" value="TAIL-SPECIFIC PROTEASE"/>
    <property type="match status" value="1"/>
</dbReference>
<dbReference type="Gene3D" id="2.30.42.10">
    <property type="match status" value="1"/>
</dbReference>
<dbReference type="GO" id="GO:0008236">
    <property type="term" value="F:serine-type peptidase activity"/>
    <property type="evidence" value="ECO:0007669"/>
    <property type="project" value="UniProtKB-KW"/>
</dbReference>
<dbReference type="GO" id="GO:0007165">
    <property type="term" value="P:signal transduction"/>
    <property type="evidence" value="ECO:0007669"/>
    <property type="project" value="TreeGrafter"/>
</dbReference>
<evidence type="ECO:0000256" key="1">
    <source>
        <dbReference type="ARBA" id="ARBA00009179"/>
    </source>
</evidence>
<evidence type="ECO:0000259" key="8">
    <source>
        <dbReference type="PROSITE" id="PS50106"/>
    </source>
</evidence>
<dbReference type="Pfam" id="PF17820">
    <property type="entry name" value="PDZ_6"/>
    <property type="match status" value="1"/>
</dbReference>
<dbReference type="Gene3D" id="3.30.750.44">
    <property type="match status" value="1"/>
</dbReference>
<protein>
    <submittedName>
        <fullName evidence="9">S41 family peptidase</fullName>
    </submittedName>
</protein>
<feature type="domain" description="PDZ" evidence="8">
    <location>
        <begin position="115"/>
        <end position="179"/>
    </location>
</feature>
<dbReference type="Gene3D" id="3.90.226.10">
    <property type="entry name" value="2-enoyl-CoA Hydratase, Chain A, domain 1"/>
    <property type="match status" value="1"/>
</dbReference>
<dbReference type="InterPro" id="IPR036034">
    <property type="entry name" value="PDZ_sf"/>
</dbReference>
<evidence type="ECO:0000256" key="5">
    <source>
        <dbReference type="RuleBase" id="RU004404"/>
    </source>
</evidence>
<dbReference type="RefSeq" id="WP_239674509.1">
    <property type="nucleotide sequence ID" value="NZ_CP049742.1"/>
</dbReference>
<organism evidence="9 10">
    <name type="scientific">Mangrovibacillus cuniculi</name>
    <dbReference type="NCBI Taxonomy" id="2593652"/>
    <lineage>
        <taxon>Bacteria</taxon>
        <taxon>Bacillati</taxon>
        <taxon>Bacillota</taxon>
        <taxon>Bacilli</taxon>
        <taxon>Bacillales</taxon>
        <taxon>Bacillaceae</taxon>
        <taxon>Mangrovibacillus</taxon>
    </lineage>
</organism>
<keyword evidence="7" id="KW-1133">Transmembrane helix</keyword>
<comment type="similarity">
    <text evidence="1 5">Belongs to the peptidase S41A family.</text>
</comment>
<dbReference type="KEGG" id="mcui:G8O30_06325"/>
<keyword evidence="7" id="KW-0812">Transmembrane</keyword>
<keyword evidence="3 5" id="KW-0378">Hydrolase</keyword>
<evidence type="ECO:0000256" key="4">
    <source>
        <dbReference type="ARBA" id="ARBA00022825"/>
    </source>
</evidence>
<dbReference type="GO" id="GO:0030288">
    <property type="term" value="C:outer membrane-bounded periplasmic space"/>
    <property type="evidence" value="ECO:0007669"/>
    <property type="project" value="TreeGrafter"/>
</dbReference>
<dbReference type="InterPro" id="IPR002477">
    <property type="entry name" value="Peptidoglycan-bd-like"/>
</dbReference>
<dbReference type="SUPFAM" id="SSF50156">
    <property type="entry name" value="PDZ domain-like"/>
    <property type="match status" value="1"/>
</dbReference>
<keyword evidence="7" id="KW-0472">Membrane</keyword>
<dbReference type="Proteomes" id="UP000593626">
    <property type="component" value="Chromosome"/>
</dbReference>
<dbReference type="SMART" id="SM00228">
    <property type="entry name" value="PDZ"/>
    <property type="match status" value="1"/>
</dbReference>
<evidence type="ECO:0000313" key="10">
    <source>
        <dbReference type="Proteomes" id="UP000593626"/>
    </source>
</evidence>
<dbReference type="EMBL" id="CP049742">
    <property type="protein sequence ID" value="QPC48385.1"/>
    <property type="molecule type" value="Genomic_DNA"/>
</dbReference>
<evidence type="ECO:0000256" key="6">
    <source>
        <dbReference type="SAM" id="MobiDB-lite"/>
    </source>
</evidence>
<dbReference type="CDD" id="cd06782">
    <property type="entry name" value="cpPDZ_CPP-like"/>
    <property type="match status" value="1"/>
</dbReference>
<accession>A0A7S8CEA2</accession>
<dbReference type="InterPro" id="IPR001478">
    <property type="entry name" value="PDZ"/>
</dbReference>
<feature type="transmembrane region" description="Helical" evidence="7">
    <location>
        <begin position="24"/>
        <end position="47"/>
    </location>
</feature>
<dbReference type="GO" id="GO:0006508">
    <property type="term" value="P:proteolysis"/>
    <property type="evidence" value="ECO:0007669"/>
    <property type="project" value="UniProtKB-KW"/>
</dbReference>
<dbReference type="SUPFAM" id="SSF52096">
    <property type="entry name" value="ClpP/crotonase"/>
    <property type="match status" value="1"/>
</dbReference>
<evidence type="ECO:0000256" key="2">
    <source>
        <dbReference type="ARBA" id="ARBA00022670"/>
    </source>
</evidence>
<proteinExistence type="inferred from homology"/>
<evidence type="ECO:0000313" key="9">
    <source>
        <dbReference type="EMBL" id="QPC48385.1"/>
    </source>
</evidence>
<dbReference type="Pfam" id="PF01471">
    <property type="entry name" value="PG_binding_1"/>
    <property type="match status" value="1"/>
</dbReference>
<reference evidence="9 10" key="1">
    <citation type="submission" date="2019-07" db="EMBL/GenBank/DDBJ databases">
        <title>Genome sequence of 2 isolates from Red Sea Mangroves.</title>
        <authorList>
            <person name="Sefrji F."/>
            <person name="Michoud G."/>
            <person name="Merlino G."/>
            <person name="Daffonchio D."/>
        </authorList>
    </citation>
    <scope>NUCLEOTIDE SEQUENCE [LARGE SCALE GENOMIC DNA]</scope>
    <source>
        <strain evidence="9 10">R1DC41</strain>
    </source>
</reference>